<dbReference type="InterPro" id="IPR005471">
    <property type="entry name" value="Tscrpt_reg_IclR_N"/>
</dbReference>
<dbReference type="InterPro" id="IPR029016">
    <property type="entry name" value="GAF-like_dom_sf"/>
</dbReference>
<feature type="region of interest" description="Disordered" evidence="4">
    <location>
        <begin position="1"/>
        <end position="28"/>
    </location>
</feature>
<keyword evidence="8" id="KW-1185">Reference proteome</keyword>
<dbReference type="Pfam" id="PF01614">
    <property type="entry name" value="IclR_C"/>
    <property type="match status" value="2"/>
</dbReference>
<feature type="domain" description="HTH iclR-type" evidence="5">
    <location>
        <begin position="31"/>
        <end position="93"/>
    </location>
</feature>
<dbReference type="EMBL" id="OCNJ01000004">
    <property type="protein sequence ID" value="SOD95380.1"/>
    <property type="molecule type" value="Genomic_DNA"/>
</dbReference>
<evidence type="ECO:0000256" key="3">
    <source>
        <dbReference type="ARBA" id="ARBA00023163"/>
    </source>
</evidence>
<accession>A0A286GIQ2</accession>
<dbReference type="SMART" id="SM00346">
    <property type="entry name" value="HTH_ICLR"/>
    <property type="match status" value="1"/>
</dbReference>
<keyword evidence="3" id="KW-0804">Transcription</keyword>
<evidence type="ECO:0000259" key="5">
    <source>
        <dbReference type="PROSITE" id="PS51077"/>
    </source>
</evidence>
<evidence type="ECO:0000313" key="8">
    <source>
        <dbReference type="Proteomes" id="UP000219621"/>
    </source>
</evidence>
<feature type="compositionally biased region" description="Acidic residues" evidence="4">
    <location>
        <begin position="12"/>
        <end position="21"/>
    </location>
</feature>
<evidence type="ECO:0000256" key="4">
    <source>
        <dbReference type="SAM" id="MobiDB-lite"/>
    </source>
</evidence>
<dbReference type="InterPro" id="IPR014757">
    <property type="entry name" value="Tscrpt_reg_IclR_C"/>
</dbReference>
<dbReference type="PROSITE" id="PS51077">
    <property type="entry name" value="HTH_ICLR"/>
    <property type="match status" value="1"/>
</dbReference>
<dbReference type="Gene3D" id="1.10.10.10">
    <property type="entry name" value="Winged helix-like DNA-binding domain superfamily/Winged helix DNA-binding domain"/>
    <property type="match status" value="1"/>
</dbReference>
<dbReference type="FunFam" id="1.10.10.10:FF:000056">
    <property type="entry name" value="IclR family transcriptional regulator"/>
    <property type="match status" value="1"/>
</dbReference>
<dbReference type="Pfam" id="PF09339">
    <property type="entry name" value="HTH_IclR"/>
    <property type="match status" value="1"/>
</dbReference>
<dbReference type="GO" id="GO:0003677">
    <property type="term" value="F:DNA binding"/>
    <property type="evidence" value="ECO:0007669"/>
    <property type="project" value="UniProtKB-KW"/>
</dbReference>
<dbReference type="PROSITE" id="PS51078">
    <property type="entry name" value="ICLR_ED"/>
    <property type="match status" value="1"/>
</dbReference>
<protein>
    <submittedName>
        <fullName evidence="7">Transcriptional regulator, IclR family</fullName>
    </submittedName>
</protein>
<dbReference type="AlphaFoldDB" id="A0A286GIQ2"/>
<dbReference type="InterPro" id="IPR036390">
    <property type="entry name" value="WH_DNA-bd_sf"/>
</dbReference>
<dbReference type="InterPro" id="IPR050707">
    <property type="entry name" value="HTH_MetabolicPath_Reg"/>
</dbReference>
<gene>
    <name evidence="7" type="ORF">SAMN05421508_104320</name>
</gene>
<dbReference type="SUPFAM" id="SSF55781">
    <property type="entry name" value="GAF domain-like"/>
    <property type="match status" value="1"/>
</dbReference>
<feature type="domain" description="IclR-ED" evidence="6">
    <location>
        <begin position="94"/>
        <end position="258"/>
    </location>
</feature>
<evidence type="ECO:0000256" key="1">
    <source>
        <dbReference type="ARBA" id="ARBA00023015"/>
    </source>
</evidence>
<evidence type="ECO:0000256" key="2">
    <source>
        <dbReference type="ARBA" id="ARBA00023125"/>
    </source>
</evidence>
<dbReference type="OrthoDB" id="6811967at2"/>
<keyword evidence="2" id="KW-0238">DNA-binding</keyword>
<evidence type="ECO:0000259" key="6">
    <source>
        <dbReference type="PROSITE" id="PS51078"/>
    </source>
</evidence>
<dbReference type="GO" id="GO:0045892">
    <property type="term" value="P:negative regulation of DNA-templated transcription"/>
    <property type="evidence" value="ECO:0007669"/>
    <property type="project" value="TreeGrafter"/>
</dbReference>
<reference evidence="7 8" key="1">
    <citation type="submission" date="2017-09" db="EMBL/GenBank/DDBJ databases">
        <authorList>
            <person name="Ehlers B."/>
            <person name="Leendertz F.H."/>
        </authorList>
    </citation>
    <scope>NUCLEOTIDE SEQUENCE [LARGE SCALE GENOMIC DNA]</scope>
    <source>
        <strain evidence="7 8">USBA 140</strain>
    </source>
</reference>
<evidence type="ECO:0000313" key="7">
    <source>
        <dbReference type="EMBL" id="SOD95380.1"/>
    </source>
</evidence>
<dbReference type="RefSeq" id="WP_097279270.1">
    <property type="nucleotide sequence ID" value="NZ_OCNJ01000004.1"/>
</dbReference>
<dbReference type="Gene3D" id="3.30.450.40">
    <property type="match status" value="2"/>
</dbReference>
<name>A0A286GIQ2_9PROT</name>
<dbReference type="Proteomes" id="UP000219621">
    <property type="component" value="Unassembled WGS sequence"/>
</dbReference>
<dbReference type="PANTHER" id="PTHR30136:SF8">
    <property type="entry name" value="TRANSCRIPTIONAL REGULATORY PROTEIN"/>
    <property type="match status" value="1"/>
</dbReference>
<sequence>MSRTGRPHGAEPDPEAEVEEADDHHARRRGVQSLEVAMRLLVALGEAARPLMLKDLSARAGMPAAKAHRYLVTFVEAGMVRQDPDSGRYALGDFALTLGLVALQGLDIVRDTAGVLQDLRDGIDETVFLAVWGNRGPTIVRWEESARPIAVNVRVGSVLPVATSATGRVFAAWLKEASGHGLDPRLLDEIRLRGIATQRNALMQGIGAVSAPVFDHRGEIIGAITVLGADTGFDARPDGRNALACKAAAEEASLRMGFRPELRRSA</sequence>
<dbReference type="InterPro" id="IPR036388">
    <property type="entry name" value="WH-like_DNA-bd_sf"/>
</dbReference>
<dbReference type="SUPFAM" id="SSF46785">
    <property type="entry name" value="Winged helix' DNA-binding domain"/>
    <property type="match status" value="1"/>
</dbReference>
<keyword evidence="1" id="KW-0805">Transcription regulation</keyword>
<dbReference type="GO" id="GO:0003700">
    <property type="term" value="F:DNA-binding transcription factor activity"/>
    <property type="evidence" value="ECO:0007669"/>
    <property type="project" value="TreeGrafter"/>
</dbReference>
<proteinExistence type="predicted"/>
<organism evidence="7 8">
    <name type="scientific">Caenispirillum bisanense</name>
    <dbReference type="NCBI Taxonomy" id="414052"/>
    <lineage>
        <taxon>Bacteria</taxon>
        <taxon>Pseudomonadati</taxon>
        <taxon>Pseudomonadota</taxon>
        <taxon>Alphaproteobacteria</taxon>
        <taxon>Rhodospirillales</taxon>
        <taxon>Novispirillaceae</taxon>
        <taxon>Caenispirillum</taxon>
    </lineage>
</organism>
<dbReference type="PANTHER" id="PTHR30136">
    <property type="entry name" value="HELIX-TURN-HELIX TRANSCRIPTIONAL REGULATOR, ICLR FAMILY"/>
    <property type="match status" value="1"/>
</dbReference>